<dbReference type="SUPFAM" id="SSF48652">
    <property type="entry name" value="Tetraspanin"/>
    <property type="match status" value="1"/>
</dbReference>
<dbReference type="PANTHER" id="PTHR19282:SF534">
    <property type="entry name" value="TETRASPANIN FAMILY-RELATED"/>
    <property type="match status" value="1"/>
</dbReference>
<evidence type="ECO:0000256" key="4">
    <source>
        <dbReference type="ARBA" id="ARBA00022989"/>
    </source>
</evidence>
<feature type="disulfide bond" evidence="6">
    <location>
        <begin position="170"/>
        <end position="188"/>
    </location>
</feature>
<dbReference type="Pfam" id="PF00335">
    <property type="entry name" value="Tetraspanin"/>
    <property type="match status" value="1"/>
</dbReference>
<comment type="subcellular location">
    <subcellularLocation>
        <location evidence="1 7">Membrane</location>
        <topology evidence="1 7">Multi-pass membrane protein</topology>
    </subcellularLocation>
</comment>
<feature type="transmembrane region" description="Helical" evidence="7">
    <location>
        <begin position="99"/>
        <end position="122"/>
    </location>
</feature>
<dbReference type="PIRSF" id="PIRSF002419">
    <property type="entry name" value="Tetraspanin"/>
    <property type="match status" value="1"/>
</dbReference>
<keyword evidence="6" id="KW-1015">Disulfide bond</keyword>
<accession>A0A5K3FML6</accession>
<dbReference type="InterPro" id="IPR018499">
    <property type="entry name" value="Tetraspanin/Peripherin"/>
</dbReference>
<reference evidence="8 9" key="1">
    <citation type="submission" date="2019-11" db="UniProtKB">
        <authorList>
            <consortium name="WormBaseParasite"/>
        </authorList>
    </citation>
    <scope>IDENTIFICATION</scope>
</reference>
<evidence type="ECO:0000256" key="7">
    <source>
        <dbReference type="RuleBase" id="RU361218"/>
    </source>
</evidence>
<evidence type="ECO:0000256" key="2">
    <source>
        <dbReference type="ARBA" id="ARBA00006840"/>
    </source>
</evidence>
<proteinExistence type="inferred from homology"/>
<organism evidence="8">
    <name type="scientific">Mesocestoides corti</name>
    <name type="common">Flatworm</name>
    <dbReference type="NCBI Taxonomy" id="53468"/>
    <lineage>
        <taxon>Eukaryota</taxon>
        <taxon>Metazoa</taxon>
        <taxon>Spiralia</taxon>
        <taxon>Lophotrochozoa</taxon>
        <taxon>Platyhelminthes</taxon>
        <taxon>Cestoda</taxon>
        <taxon>Eucestoda</taxon>
        <taxon>Cyclophyllidea</taxon>
        <taxon>Mesocestoididae</taxon>
        <taxon>Mesocestoides</taxon>
    </lineage>
</organism>
<evidence type="ECO:0000313" key="9">
    <source>
        <dbReference type="WBParaSite" id="MCU_009004-RB"/>
    </source>
</evidence>
<comment type="similarity">
    <text evidence="2 7">Belongs to the tetraspanin (TM4SF) family.</text>
</comment>
<evidence type="ECO:0000256" key="1">
    <source>
        <dbReference type="ARBA" id="ARBA00004141"/>
    </source>
</evidence>
<evidence type="ECO:0000313" key="8">
    <source>
        <dbReference type="WBParaSite" id="MCU_009004-RA"/>
    </source>
</evidence>
<sequence length="252" mass="27017">MGCVISCGLKLVLQVFNTVLCIAFLLVALIGLLLRTSSTFVQSILNKVFAHIQHEQAEKISNFVIQNSKGISTILIVVGLALAALCLVGCIASCCGCSILLIVYAAVLALLVVAQIVAVSYISTNPNKVTQYLVDGMDKLLVYYNNNQSREHEAAKSIWDALMSFDPICCGMNNYTDLTVTDLPEACCNHTTTPNSPTTCNKTSAQSANVPGCKAKINNFTMANLNMIKYVGIGAILLQAALFVITILTICL</sequence>
<dbReference type="WBParaSite" id="MCU_009004-RA">
    <property type="protein sequence ID" value="MCU_009004-RA"/>
    <property type="gene ID" value="MCU_009004"/>
</dbReference>
<feature type="disulfide bond" evidence="6">
    <location>
        <begin position="169"/>
        <end position="200"/>
    </location>
</feature>
<keyword evidence="4 7" id="KW-1133">Transmembrane helix</keyword>
<dbReference type="GO" id="GO:0005886">
    <property type="term" value="C:plasma membrane"/>
    <property type="evidence" value="ECO:0007669"/>
    <property type="project" value="TreeGrafter"/>
</dbReference>
<name>A0A5K3FML6_MESCO</name>
<dbReference type="InterPro" id="IPR008952">
    <property type="entry name" value="Tetraspanin_EC2_sf"/>
</dbReference>
<feature type="transmembrane region" description="Helical" evidence="7">
    <location>
        <begin position="71"/>
        <end position="92"/>
    </location>
</feature>
<evidence type="ECO:0000256" key="3">
    <source>
        <dbReference type="ARBA" id="ARBA00022692"/>
    </source>
</evidence>
<evidence type="ECO:0000256" key="5">
    <source>
        <dbReference type="ARBA" id="ARBA00023136"/>
    </source>
</evidence>
<feature type="transmembrane region" description="Helical" evidence="7">
    <location>
        <begin position="230"/>
        <end position="251"/>
    </location>
</feature>
<dbReference type="InterPro" id="IPR000301">
    <property type="entry name" value="Tetraspanin_animals"/>
</dbReference>
<keyword evidence="5 7" id="KW-0472">Membrane</keyword>
<feature type="transmembrane region" description="Helical" evidence="7">
    <location>
        <begin position="12"/>
        <end position="34"/>
    </location>
</feature>
<dbReference type="Gene3D" id="1.10.1450.10">
    <property type="entry name" value="Tetraspanin"/>
    <property type="match status" value="1"/>
</dbReference>
<dbReference type="AlphaFoldDB" id="A0A5K3FML6"/>
<keyword evidence="3 7" id="KW-0812">Transmembrane</keyword>
<protein>
    <recommendedName>
        <fullName evidence="7">Tetraspanin</fullName>
    </recommendedName>
</protein>
<evidence type="ECO:0000256" key="6">
    <source>
        <dbReference type="PIRSR" id="PIRSR002419-1"/>
    </source>
</evidence>
<dbReference type="PANTHER" id="PTHR19282">
    <property type="entry name" value="TETRASPANIN"/>
    <property type="match status" value="1"/>
</dbReference>
<dbReference type="WBParaSite" id="MCU_009004-RB">
    <property type="protein sequence ID" value="MCU_009004-RB"/>
    <property type="gene ID" value="MCU_009004"/>
</dbReference>
<dbReference type="CDD" id="cd03127">
    <property type="entry name" value="tetraspanin_LEL"/>
    <property type="match status" value="1"/>
</dbReference>